<dbReference type="EMBL" id="JAACNH010000415">
    <property type="protein sequence ID" value="KAG8431017.1"/>
    <property type="molecule type" value="Genomic_DNA"/>
</dbReference>
<comment type="caution">
    <text evidence="1">The sequence shown here is derived from an EMBL/GenBank/DDBJ whole genome shotgun (WGS) entry which is preliminary data.</text>
</comment>
<reference evidence="1" key="1">
    <citation type="thesis" date="2020" institute="ProQuest LLC" country="789 East Eisenhower Parkway, Ann Arbor, MI, USA">
        <title>Comparative Genomics and Chromosome Evolution.</title>
        <authorList>
            <person name="Mudd A.B."/>
        </authorList>
    </citation>
    <scope>NUCLEOTIDE SEQUENCE</scope>
    <source>
        <strain evidence="1">Female2</strain>
        <tissue evidence="1">Blood</tissue>
    </source>
</reference>
<evidence type="ECO:0000313" key="1">
    <source>
        <dbReference type="EMBL" id="KAG8431017.1"/>
    </source>
</evidence>
<keyword evidence="2" id="KW-1185">Reference proteome</keyword>
<gene>
    <name evidence="1" type="ORF">GDO86_019555</name>
</gene>
<name>A0A8T2IH90_9PIPI</name>
<dbReference type="AlphaFoldDB" id="A0A8T2IH90"/>
<sequence length="88" mass="9333">MVSVDGSVPCICSVSGLMVQSEHSPSHDSISSLIPFDIELSDKLLFRLDPMVSVDGSVPCICSVSGLMVQSEHSPSHDSISSLIPFDI</sequence>
<dbReference type="Proteomes" id="UP000812440">
    <property type="component" value="Unassembled WGS sequence"/>
</dbReference>
<evidence type="ECO:0000313" key="2">
    <source>
        <dbReference type="Proteomes" id="UP000812440"/>
    </source>
</evidence>
<protein>
    <submittedName>
        <fullName evidence="1">Uncharacterized protein</fullName>
    </submittedName>
</protein>
<accession>A0A8T2IH90</accession>
<organism evidence="1 2">
    <name type="scientific">Hymenochirus boettgeri</name>
    <name type="common">Congo dwarf clawed frog</name>
    <dbReference type="NCBI Taxonomy" id="247094"/>
    <lineage>
        <taxon>Eukaryota</taxon>
        <taxon>Metazoa</taxon>
        <taxon>Chordata</taxon>
        <taxon>Craniata</taxon>
        <taxon>Vertebrata</taxon>
        <taxon>Euteleostomi</taxon>
        <taxon>Amphibia</taxon>
        <taxon>Batrachia</taxon>
        <taxon>Anura</taxon>
        <taxon>Pipoidea</taxon>
        <taxon>Pipidae</taxon>
        <taxon>Pipinae</taxon>
        <taxon>Hymenochirus</taxon>
    </lineage>
</organism>
<proteinExistence type="predicted"/>